<protein>
    <submittedName>
        <fullName evidence="3">Cobalamin biosynthesis protein CbiX</fullName>
    </submittedName>
</protein>
<organism evidence="3 4">
    <name type="scientific">Simplicispira suum</name>
    <dbReference type="NCBI Taxonomy" id="2109915"/>
    <lineage>
        <taxon>Bacteria</taxon>
        <taxon>Pseudomonadati</taxon>
        <taxon>Pseudomonadota</taxon>
        <taxon>Betaproteobacteria</taxon>
        <taxon>Burkholderiales</taxon>
        <taxon>Comamonadaceae</taxon>
        <taxon>Simplicispira</taxon>
    </lineage>
</organism>
<dbReference type="Pfam" id="PF01903">
    <property type="entry name" value="CbiX"/>
    <property type="match status" value="1"/>
</dbReference>
<dbReference type="OrthoDB" id="9797895at2"/>
<evidence type="ECO:0000256" key="1">
    <source>
        <dbReference type="ARBA" id="ARBA00022723"/>
    </source>
</evidence>
<proteinExistence type="predicted"/>
<dbReference type="GO" id="GO:0016829">
    <property type="term" value="F:lyase activity"/>
    <property type="evidence" value="ECO:0007669"/>
    <property type="project" value="UniProtKB-KW"/>
</dbReference>
<dbReference type="GO" id="GO:0046872">
    <property type="term" value="F:metal ion binding"/>
    <property type="evidence" value="ECO:0007669"/>
    <property type="project" value="UniProtKB-KW"/>
</dbReference>
<dbReference type="PANTHER" id="PTHR33542:SF3">
    <property type="entry name" value="SIROHYDROCHLORIN FERROCHELATASE, CHLOROPLASTIC"/>
    <property type="match status" value="1"/>
</dbReference>
<dbReference type="PANTHER" id="PTHR33542">
    <property type="entry name" value="SIROHYDROCHLORIN FERROCHELATASE, CHLOROPLASTIC"/>
    <property type="match status" value="1"/>
</dbReference>
<keyword evidence="4" id="KW-1185">Reference proteome</keyword>
<evidence type="ECO:0000256" key="2">
    <source>
        <dbReference type="ARBA" id="ARBA00023239"/>
    </source>
</evidence>
<sequence>MAPAEQMGDSKGIILFAHGSRDPLWRAPIEAVRAHIEHAQPETLVRCAYLELCAPDLSQAARSLHEAGARQLTIVPMFLGTGRHAREDLPRLVAALREQHPDLQIALQQAVGEDPRMTALMAQIAVDPTTG</sequence>
<dbReference type="InterPro" id="IPR050963">
    <property type="entry name" value="Sirohydro_Cobaltochel/CbiX"/>
</dbReference>
<evidence type="ECO:0000313" key="4">
    <source>
        <dbReference type="Proteomes" id="UP000239326"/>
    </source>
</evidence>
<evidence type="ECO:0000313" key="3">
    <source>
        <dbReference type="EMBL" id="AVO42509.1"/>
    </source>
</evidence>
<dbReference type="KEGG" id="simp:C6571_15500"/>
<dbReference type="Proteomes" id="UP000239326">
    <property type="component" value="Chromosome"/>
</dbReference>
<accession>A0A2S0N2Y2</accession>
<keyword evidence="2" id="KW-0456">Lyase</keyword>
<dbReference type="CDD" id="cd03416">
    <property type="entry name" value="CbiX_SirB_N"/>
    <property type="match status" value="1"/>
</dbReference>
<reference evidence="3 4" key="1">
    <citation type="submission" date="2018-03" db="EMBL/GenBank/DDBJ databases">
        <title>Genome sequencing of Simplicispira sp.</title>
        <authorList>
            <person name="Kim S.-J."/>
            <person name="Heo J."/>
            <person name="Kwon S.-W."/>
        </authorList>
    </citation>
    <scope>NUCLEOTIDE SEQUENCE [LARGE SCALE GENOMIC DNA]</scope>
    <source>
        <strain evidence="3 4">SC1-8</strain>
    </source>
</reference>
<dbReference type="AlphaFoldDB" id="A0A2S0N2Y2"/>
<dbReference type="EMBL" id="CP027669">
    <property type="protein sequence ID" value="AVO42509.1"/>
    <property type="molecule type" value="Genomic_DNA"/>
</dbReference>
<dbReference type="SUPFAM" id="SSF53800">
    <property type="entry name" value="Chelatase"/>
    <property type="match status" value="1"/>
</dbReference>
<dbReference type="Gene3D" id="3.40.50.1400">
    <property type="match status" value="1"/>
</dbReference>
<gene>
    <name evidence="3" type="ORF">C6571_15500</name>
</gene>
<dbReference type="InterPro" id="IPR002762">
    <property type="entry name" value="CbiX-like"/>
</dbReference>
<name>A0A2S0N2Y2_9BURK</name>
<keyword evidence="1" id="KW-0479">Metal-binding</keyword>